<dbReference type="AlphaFoldDB" id="A0A6P0CDB7"/>
<feature type="transmembrane region" description="Helical" evidence="1">
    <location>
        <begin position="41"/>
        <end position="59"/>
    </location>
</feature>
<evidence type="ECO:0000313" key="2">
    <source>
        <dbReference type="EMBL" id="NEK23156.1"/>
    </source>
</evidence>
<name>A0A6P0CDB7_9RHOB</name>
<comment type="caution">
    <text evidence="2">The sequence shown here is derived from an EMBL/GenBank/DDBJ whole genome shotgun (WGS) entry which is preliminary data.</text>
</comment>
<accession>A0A6P0CDB7</accession>
<feature type="transmembrane region" description="Helical" evidence="1">
    <location>
        <begin position="71"/>
        <end position="91"/>
    </location>
</feature>
<evidence type="ECO:0000313" key="3">
    <source>
        <dbReference type="Proteomes" id="UP000468591"/>
    </source>
</evidence>
<keyword evidence="1" id="KW-1133">Transmembrane helix</keyword>
<dbReference type="EMBL" id="JAABNT010000006">
    <property type="protein sequence ID" value="NEK23156.1"/>
    <property type="molecule type" value="Genomic_DNA"/>
</dbReference>
<dbReference type="Proteomes" id="UP000468591">
    <property type="component" value="Unassembled WGS sequence"/>
</dbReference>
<reference evidence="2 3" key="1">
    <citation type="submission" date="2020-01" db="EMBL/GenBank/DDBJ databases">
        <title>Sulfitobacter sediminilitoris sp. nov., isolated from a tidal flat.</title>
        <authorList>
            <person name="Park S."/>
            <person name="Yoon J.-H."/>
        </authorList>
    </citation>
    <scope>NUCLEOTIDE SEQUENCE [LARGE SCALE GENOMIC DNA]</scope>
    <source>
        <strain evidence="2 3">JBTF-M27</strain>
    </source>
</reference>
<keyword evidence="3" id="KW-1185">Reference proteome</keyword>
<protein>
    <submittedName>
        <fullName evidence="2">Uncharacterized protein</fullName>
    </submittedName>
</protein>
<gene>
    <name evidence="2" type="ORF">GV827_12170</name>
</gene>
<keyword evidence="1" id="KW-0812">Transmembrane</keyword>
<evidence type="ECO:0000256" key="1">
    <source>
        <dbReference type="SAM" id="Phobius"/>
    </source>
</evidence>
<dbReference type="RefSeq" id="WP_164354070.1">
    <property type="nucleotide sequence ID" value="NZ_JAABNT010000006.1"/>
</dbReference>
<keyword evidence="1" id="KW-0472">Membrane</keyword>
<sequence>MLLYALSFLLNATLTFTVSLGIWRDHPGITEVYGGDTPARRILMCIYIAIGAISLYALGQMVAGNVDVARNVALTLFPLQIIYKVLTAAAVRVLHPVVIANLCVVALLSLTLLAG</sequence>
<organism evidence="2 3">
    <name type="scientific">Sulfitobacter sediminilitoris</name>
    <dbReference type="NCBI Taxonomy" id="2698830"/>
    <lineage>
        <taxon>Bacteria</taxon>
        <taxon>Pseudomonadati</taxon>
        <taxon>Pseudomonadota</taxon>
        <taxon>Alphaproteobacteria</taxon>
        <taxon>Rhodobacterales</taxon>
        <taxon>Roseobacteraceae</taxon>
        <taxon>Sulfitobacter</taxon>
    </lineage>
</organism>
<proteinExistence type="predicted"/>
<feature type="transmembrane region" description="Helical" evidence="1">
    <location>
        <begin position="97"/>
        <end position="114"/>
    </location>
</feature>